<dbReference type="STRING" id="238.BBD35_10855"/>
<reference evidence="2 3" key="1">
    <citation type="submission" date="2016-11" db="EMBL/GenBank/DDBJ databases">
        <title>Genome sequence and comparative genomic analysis of clinical strain Elizabethkingia meningoseptica 61421 PRCM.</title>
        <authorList>
            <person name="Wang M."/>
            <person name="Hu S."/>
            <person name="Cao L."/>
            <person name="Jiang T."/>
            <person name="Zhou Y."/>
            <person name="Ming D."/>
        </authorList>
    </citation>
    <scope>NUCLEOTIDE SEQUENCE [LARGE SCALE GENOMIC DNA]</scope>
    <source>
        <strain evidence="2 3">61421 PRCM</strain>
    </source>
</reference>
<dbReference type="EMBL" id="MPOG01000004">
    <property type="protein sequence ID" value="OOH97384.1"/>
    <property type="molecule type" value="Genomic_DNA"/>
</dbReference>
<name>A0A1T3FG63_ELIME</name>
<feature type="transmembrane region" description="Helical" evidence="1">
    <location>
        <begin position="163"/>
        <end position="182"/>
    </location>
</feature>
<evidence type="ECO:0000313" key="3">
    <source>
        <dbReference type="Proteomes" id="UP000188947"/>
    </source>
</evidence>
<sequence length="318" mass="37291">MLNRIINEEEGDNSAYINLLNRYLFFLFCIFIFFSLFTKAFLKDTLMSLFLVSVSLVFLLIRGIKKTKYSRKFLTVIVFFIIIQLTFYVSFFHVYNYKNAGDEYFYFTLLLSIPFFFDYKTQIKTVYFLAFIIALNFVTVEYFDLDFIPRRKLLTHEDLKVLKLANIILSIVVFFINISFIAKKSRLIGILVRNVNSKNAYIGDLEKSNNELSRQVTLIQDLAQNRVEEIIELAEKKSPLFLEKFQLFFPDFIPALLSINPDLISSELYMCVLIKLEFSTKKIAICTDSTVKSVESKKYRIKKKLNISGSINYFLSKV</sequence>
<keyword evidence="3" id="KW-1185">Reference proteome</keyword>
<comment type="caution">
    <text evidence="2">The sequence shown here is derived from an EMBL/GenBank/DDBJ whole genome shotgun (WGS) entry which is preliminary data.</text>
</comment>
<gene>
    <name evidence="2" type="ORF">BMF97_03445</name>
</gene>
<keyword evidence="1" id="KW-1133">Transmembrane helix</keyword>
<accession>A0A1T3FG63</accession>
<evidence type="ECO:0000256" key="1">
    <source>
        <dbReference type="SAM" id="Phobius"/>
    </source>
</evidence>
<dbReference type="AlphaFoldDB" id="A0A1T3FG63"/>
<evidence type="ECO:0000313" key="2">
    <source>
        <dbReference type="EMBL" id="OOH97384.1"/>
    </source>
</evidence>
<protein>
    <submittedName>
        <fullName evidence="2">Two component regulator three Y domain-containing protein</fullName>
    </submittedName>
</protein>
<organism evidence="2 3">
    <name type="scientific">Elizabethkingia meningoseptica</name>
    <name type="common">Chryseobacterium meningosepticum</name>
    <dbReference type="NCBI Taxonomy" id="238"/>
    <lineage>
        <taxon>Bacteria</taxon>
        <taxon>Pseudomonadati</taxon>
        <taxon>Bacteroidota</taxon>
        <taxon>Flavobacteriia</taxon>
        <taxon>Flavobacteriales</taxon>
        <taxon>Weeksellaceae</taxon>
        <taxon>Elizabethkingia</taxon>
    </lineage>
</organism>
<feature type="transmembrane region" description="Helical" evidence="1">
    <location>
        <begin position="126"/>
        <end position="143"/>
    </location>
</feature>
<proteinExistence type="predicted"/>
<feature type="transmembrane region" description="Helical" evidence="1">
    <location>
        <begin position="20"/>
        <end position="38"/>
    </location>
</feature>
<feature type="transmembrane region" description="Helical" evidence="1">
    <location>
        <begin position="73"/>
        <end position="92"/>
    </location>
</feature>
<dbReference type="Proteomes" id="UP000188947">
    <property type="component" value="Unassembled WGS sequence"/>
</dbReference>
<keyword evidence="1" id="KW-0472">Membrane</keyword>
<dbReference type="OrthoDB" id="1454352at2"/>
<dbReference type="eggNOG" id="COG2197">
    <property type="taxonomic scope" value="Bacteria"/>
</dbReference>
<keyword evidence="1" id="KW-0812">Transmembrane</keyword>
<feature type="transmembrane region" description="Helical" evidence="1">
    <location>
        <begin position="44"/>
        <end position="61"/>
    </location>
</feature>